<dbReference type="Gene3D" id="1.10.1740.10">
    <property type="match status" value="1"/>
</dbReference>
<keyword evidence="2" id="KW-0805">Transcription regulation</keyword>
<keyword evidence="3" id="KW-0731">Sigma factor</keyword>
<evidence type="ECO:0000259" key="5">
    <source>
        <dbReference type="Pfam" id="PF04542"/>
    </source>
</evidence>
<dbReference type="EMBL" id="BAABJO010000001">
    <property type="protein sequence ID" value="GAA5110551.1"/>
    <property type="molecule type" value="Genomic_DNA"/>
</dbReference>
<dbReference type="PANTHER" id="PTHR47756">
    <property type="entry name" value="BLL6612 PROTEIN-RELATED"/>
    <property type="match status" value="1"/>
</dbReference>
<evidence type="ECO:0000313" key="8">
    <source>
        <dbReference type="EMBL" id="GAA5110551.1"/>
    </source>
</evidence>
<dbReference type="SUPFAM" id="SSF88946">
    <property type="entry name" value="Sigma2 domain of RNA polymerase sigma factors"/>
    <property type="match status" value="1"/>
</dbReference>
<dbReference type="Gene3D" id="1.10.10.10">
    <property type="entry name" value="Winged helix-like DNA-binding domain superfamily/Winged helix DNA-binding domain"/>
    <property type="match status" value="1"/>
</dbReference>
<dbReference type="InterPro" id="IPR013249">
    <property type="entry name" value="RNA_pol_sigma70_r4_t2"/>
</dbReference>
<dbReference type="Pfam" id="PF04542">
    <property type="entry name" value="Sigma70_r2"/>
    <property type="match status" value="1"/>
</dbReference>
<name>A0ABP9N673_9PSEU</name>
<dbReference type="NCBIfam" id="TIGR02937">
    <property type="entry name" value="sigma70-ECF"/>
    <property type="match status" value="1"/>
</dbReference>
<dbReference type="Proteomes" id="UP001500804">
    <property type="component" value="Unassembled WGS sequence"/>
</dbReference>
<evidence type="ECO:0000259" key="7">
    <source>
        <dbReference type="Pfam" id="PF20239"/>
    </source>
</evidence>
<gene>
    <name evidence="8" type="ORF">GCM10023320_02450</name>
</gene>
<evidence type="ECO:0000313" key="9">
    <source>
        <dbReference type="Proteomes" id="UP001500804"/>
    </source>
</evidence>
<dbReference type="InterPro" id="IPR014284">
    <property type="entry name" value="RNA_pol_sigma-70_dom"/>
</dbReference>
<comment type="similarity">
    <text evidence="1">Belongs to the sigma-70 factor family. ECF subfamily.</text>
</comment>
<evidence type="ECO:0000259" key="6">
    <source>
        <dbReference type="Pfam" id="PF08281"/>
    </source>
</evidence>
<proteinExistence type="inferred from homology"/>
<evidence type="ECO:0000256" key="4">
    <source>
        <dbReference type="ARBA" id="ARBA00023163"/>
    </source>
</evidence>
<accession>A0ABP9N673</accession>
<evidence type="ECO:0000256" key="1">
    <source>
        <dbReference type="ARBA" id="ARBA00010641"/>
    </source>
</evidence>
<organism evidence="8 9">
    <name type="scientific">Pseudonocardia adelaidensis</name>
    <dbReference type="NCBI Taxonomy" id="648754"/>
    <lineage>
        <taxon>Bacteria</taxon>
        <taxon>Bacillati</taxon>
        <taxon>Actinomycetota</taxon>
        <taxon>Actinomycetes</taxon>
        <taxon>Pseudonocardiales</taxon>
        <taxon>Pseudonocardiaceae</taxon>
        <taxon>Pseudonocardia</taxon>
    </lineage>
</organism>
<dbReference type="PANTHER" id="PTHR47756:SF2">
    <property type="entry name" value="BLL6612 PROTEIN"/>
    <property type="match status" value="1"/>
</dbReference>
<keyword evidence="9" id="KW-1185">Reference proteome</keyword>
<dbReference type="InterPro" id="IPR046531">
    <property type="entry name" value="DUF6596"/>
</dbReference>
<protein>
    <submittedName>
        <fullName evidence="8">Sigma-70 family RNA polymerase sigma factor</fullName>
    </submittedName>
</protein>
<dbReference type="InterPro" id="IPR007627">
    <property type="entry name" value="RNA_pol_sigma70_r2"/>
</dbReference>
<feature type="domain" description="RNA polymerase sigma factor 70 region 4 type 2" evidence="6">
    <location>
        <begin position="120"/>
        <end position="170"/>
    </location>
</feature>
<comment type="caution">
    <text evidence="8">The sequence shown here is derived from an EMBL/GenBank/DDBJ whole genome shotgun (WGS) entry which is preliminary data.</text>
</comment>
<dbReference type="InterPro" id="IPR013325">
    <property type="entry name" value="RNA_pol_sigma_r2"/>
</dbReference>
<dbReference type="Pfam" id="PF08281">
    <property type="entry name" value="Sigma70_r4_2"/>
    <property type="match status" value="1"/>
</dbReference>
<keyword evidence="4" id="KW-0804">Transcription</keyword>
<reference evidence="9" key="1">
    <citation type="journal article" date="2019" name="Int. J. Syst. Evol. Microbiol.">
        <title>The Global Catalogue of Microorganisms (GCM) 10K type strain sequencing project: providing services to taxonomists for standard genome sequencing and annotation.</title>
        <authorList>
            <consortium name="The Broad Institute Genomics Platform"/>
            <consortium name="The Broad Institute Genome Sequencing Center for Infectious Disease"/>
            <person name="Wu L."/>
            <person name="Ma J."/>
        </authorList>
    </citation>
    <scope>NUCLEOTIDE SEQUENCE [LARGE SCALE GENOMIC DNA]</scope>
    <source>
        <strain evidence="9">JCM 18302</strain>
    </source>
</reference>
<dbReference type="InterPro" id="IPR036388">
    <property type="entry name" value="WH-like_DNA-bd_sf"/>
</dbReference>
<dbReference type="SUPFAM" id="SSF88659">
    <property type="entry name" value="Sigma3 and sigma4 domains of RNA polymerase sigma factors"/>
    <property type="match status" value="1"/>
</dbReference>
<sequence>MAVDPQVGAAVADAHRREWAFVLAATVRVTRDLDLAEECVQDAYARALATWGPNGVPSNTGAWLTTTARRRALDLLRRQATAARALPLLVETNTDEGADLGREERLVGAEIGDERLRLVFICCHPTLSRDAQVALTLRLLCGLSTAEVARAFLVSESTMAARITRAKKKITQARIPYRVPAREELPDRVTSVCEVVHLLFTTGHAAPTGAELIRRDLVERALDLARMLRTLLPASADVTGLLALILLTDARRGARLDAHGQLVLLADQNRARWDHDAITEGVALVREALRRRPPGRFALMAAIAAVHDEADSWDATDWREIVGLYDLLVALWPSPVVALNRAVAVGFADGPAAGLDALDPLATEPQLAAYSYLAASRAEFLARLGRTRDARTAYEEALLLTENTIERDYLTQRLDQLQK</sequence>
<feature type="domain" description="RNA polymerase sigma-70 region 2" evidence="5">
    <location>
        <begin position="21"/>
        <end position="80"/>
    </location>
</feature>
<evidence type="ECO:0000256" key="2">
    <source>
        <dbReference type="ARBA" id="ARBA00023015"/>
    </source>
</evidence>
<dbReference type="RefSeq" id="WP_345602613.1">
    <property type="nucleotide sequence ID" value="NZ_BAABJO010000001.1"/>
</dbReference>
<evidence type="ECO:0000256" key="3">
    <source>
        <dbReference type="ARBA" id="ARBA00023082"/>
    </source>
</evidence>
<dbReference type="Pfam" id="PF20239">
    <property type="entry name" value="DUF6596"/>
    <property type="match status" value="1"/>
</dbReference>
<feature type="domain" description="DUF6596" evidence="7">
    <location>
        <begin position="188"/>
        <end position="288"/>
    </location>
</feature>
<dbReference type="InterPro" id="IPR013324">
    <property type="entry name" value="RNA_pol_sigma_r3/r4-like"/>
</dbReference>